<gene>
    <name evidence="1" type="ORF">METZ01_LOCUS273596</name>
</gene>
<dbReference type="AlphaFoldDB" id="A0A382KBF7"/>
<protein>
    <recommendedName>
        <fullName evidence="2">Cobalamin-independent methionine synthase MetE C-terminal/archaeal domain-containing protein</fullName>
    </recommendedName>
</protein>
<organism evidence="1">
    <name type="scientific">marine metagenome</name>
    <dbReference type="NCBI Taxonomy" id="408172"/>
    <lineage>
        <taxon>unclassified sequences</taxon>
        <taxon>metagenomes</taxon>
        <taxon>ecological metagenomes</taxon>
    </lineage>
</organism>
<dbReference type="EMBL" id="UINC01079079">
    <property type="protein sequence ID" value="SVC20742.1"/>
    <property type="molecule type" value="Genomic_DNA"/>
</dbReference>
<sequence>MQSSNDRFLTTHSGSLPRSDLLVELQIALSKGERVDDAELQDAVVSSTETVVKNQIHAGIDIGNNGEQPRESFFTYVQH</sequence>
<dbReference type="SUPFAM" id="SSF51726">
    <property type="entry name" value="UROD/MetE-like"/>
    <property type="match status" value="1"/>
</dbReference>
<reference evidence="1" key="1">
    <citation type="submission" date="2018-05" db="EMBL/GenBank/DDBJ databases">
        <authorList>
            <person name="Lanie J.A."/>
            <person name="Ng W.-L."/>
            <person name="Kazmierczak K.M."/>
            <person name="Andrzejewski T.M."/>
            <person name="Davidsen T.M."/>
            <person name="Wayne K.J."/>
            <person name="Tettelin H."/>
            <person name="Glass J.I."/>
            <person name="Rusch D."/>
            <person name="Podicherti R."/>
            <person name="Tsui H.-C.T."/>
            <person name="Winkler M.E."/>
        </authorList>
    </citation>
    <scope>NUCLEOTIDE SEQUENCE</scope>
</reference>
<accession>A0A382KBF7</accession>
<evidence type="ECO:0000313" key="1">
    <source>
        <dbReference type="EMBL" id="SVC20742.1"/>
    </source>
</evidence>
<proteinExistence type="predicted"/>
<feature type="non-terminal residue" evidence="1">
    <location>
        <position position="79"/>
    </location>
</feature>
<name>A0A382KBF7_9ZZZZ</name>
<dbReference type="Gene3D" id="3.20.20.210">
    <property type="match status" value="1"/>
</dbReference>
<dbReference type="InterPro" id="IPR038071">
    <property type="entry name" value="UROD/MetE-like_sf"/>
</dbReference>
<evidence type="ECO:0008006" key="2">
    <source>
        <dbReference type="Google" id="ProtNLM"/>
    </source>
</evidence>